<dbReference type="eggNOG" id="ENOG5032VT4">
    <property type="taxonomic scope" value="Bacteria"/>
</dbReference>
<dbReference type="HOGENOM" id="CLU_159195_0_0_9"/>
<reference evidence="1" key="2">
    <citation type="submission" date="2014-06" db="EMBL/GenBank/DDBJ databases">
        <title>Draft genome sequence of Clostridium spiroforme (DSM 1552).</title>
        <authorList>
            <person name="Sudarsanam P."/>
            <person name="Ley R."/>
            <person name="Guruge J."/>
            <person name="Turnbaugh P.J."/>
            <person name="Mahowald M."/>
            <person name="Liep D."/>
            <person name="Gordon J."/>
        </authorList>
    </citation>
    <scope>NUCLEOTIDE SEQUENCE</scope>
    <source>
        <strain evidence="1">DSM 1552</strain>
    </source>
</reference>
<reference evidence="1" key="1">
    <citation type="submission" date="2008-02" db="EMBL/GenBank/DDBJ databases">
        <authorList>
            <person name="Fulton L."/>
            <person name="Clifton S."/>
            <person name="Fulton B."/>
            <person name="Xu J."/>
            <person name="Minx P."/>
            <person name="Pepin K.H."/>
            <person name="Johnson M."/>
            <person name="Thiruvilangam P."/>
            <person name="Bhonagiri V."/>
            <person name="Nash W.E."/>
            <person name="Mardis E.R."/>
            <person name="Wilson R.K."/>
        </authorList>
    </citation>
    <scope>NUCLEOTIDE SEQUENCE [LARGE SCALE GENOMIC DNA]</scope>
    <source>
        <strain evidence="1">DSM 1552</strain>
    </source>
</reference>
<accession>B1C258</accession>
<dbReference type="EMBL" id="ABIK02000008">
    <property type="protein sequence ID" value="EDS75000.1"/>
    <property type="molecule type" value="Genomic_DNA"/>
</dbReference>
<protein>
    <submittedName>
        <fullName evidence="1">Uncharacterized protein</fullName>
    </submittedName>
</protein>
<keyword evidence="2" id="KW-1185">Reference proteome</keyword>
<sequence>MIVYDIIINVSGGIEMELYNKELLKKLKDEIGATNYYMPKKLFENAMFRNIRLETKLAYVAILDVLLKKPTYNQENKALLKVDNPMIVKTLAILANKEVDQNKINKYLDELMEANLIEMNKQDIFVYCLS</sequence>
<organism evidence="1 2">
    <name type="scientific">Thomasclavelia spiroformis DSM 1552</name>
    <dbReference type="NCBI Taxonomy" id="428126"/>
    <lineage>
        <taxon>Bacteria</taxon>
        <taxon>Bacillati</taxon>
        <taxon>Bacillota</taxon>
        <taxon>Erysipelotrichia</taxon>
        <taxon>Erysipelotrichales</taxon>
        <taxon>Coprobacillaceae</taxon>
        <taxon>Thomasclavelia</taxon>
    </lineage>
</organism>
<comment type="caution">
    <text evidence="1">The sequence shown here is derived from an EMBL/GenBank/DDBJ whole genome shotgun (WGS) entry which is preliminary data.</text>
</comment>
<dbReference type="Proteomes" id="UP000004910">
    <property type="component" value="Unassembled WGS sequence"/>
</dbReference>
<proteinExistence type="predicted"/>
<evidence type="ECO:0000313" key="1">
    <source>
        <dbReference type="EMBL" id="EDS75000.1"/>
    </source>
</evidence>
<dbReference type="STRING" id="428126.CLOSPI_01315"/>
<dbReference type="AlphaFoldDB" id="B1C258"/>
<evidence type="ECO:0000313" key="2">
    <source>
        <dbReference type="Proteomes" id="UP000004910"/>
    </source>
</evidence>
<name>B1C258_9FIRM</name>
<gene>
    <name evidence="1" type="ORF">CLOSPI_01315</name>
</gene>